<dbReference type="EMBL" id="MTKT01000605">
    <property type="protein sequence ID" value="OWM90024.1"/>
    <property type="molecule type" value="Genomic_DNA"/>
</dbReference>
<organism evidence="2 3">
    <name type="scientific">Punica granatum</name>
    <name type="common">Pomegranate</name>
    <dbReference type="NCBI Taxonomy" id="22663"/>
    <lineage>
        <taxon>Eukaryota</taxon>
        <taxon>Viridiplantae</taxon>
        <taxon>Streptophyta</taxon>
        <taxon>Embryophyta</taxon>
        <taxon>Tracheophyta</taxon>
        <taxon>Spermatophyta</taxon>
        <taxon>Magnoliopsida</taxon>
        <taxon>eudicotyledons</taxon>
        <taxon>Gunneridae</taxon>
        <taxon>Pentapetalae</taxon>
        <taxon>rosids</taxon>
        <taxon>malvids</taxon>
        <taxon>Myrtales</taxon>
        <taxon>Lythraceae</taxon>
        <taxon>Punica</taxon>
    </lineage>
</organism>
<evidence type="ECO:0000313" key="3">
    <source>
        <dbReference type="Proteomes" id="UP000197138"/>
    </source>
</evidence>
<accession>A0A218XYH4</accession>
<feature type="transmembrane region" description="Helical" evidence="1">
    <location>
        <begin position="43"/>
        <end position="64"/>
    </location>
</feature>
<dbReference type="AlphaFoldDB" id="A0A218XYH4"/>
<evidence type="ECO:0000256" key="1">
    <source>
        <dbReference type="SAM" id="Phobius"/>
    </source>
</evidence>
<proteinExistence type="predicted"/>
<sequence>MVAMMSALTEIAAALTFGNPTIGLPERHQPPLLDQSTGAPKGMIIRMVLVIIIVAVAVSGYSLWRYFSNKKQVTPEAEMT</sequence>
<evidence type="ECO:0000313" key="2">
    <source>
        <dbReference type="EMBL" id="OWM90024.1"/>
    </source>
</evidence>
<keyword evidence="1" id="KW-0472">Membrane</keyword>
<gene>
    <name evidence="2" type="ORF">CDL15_Pgr026937</name>
</gene>
<dbReference type="Proteomes" id="UP000197138">
    <property type="component" value="Unassembled WGS sequence"/>
</dbReference>
<keyword evidence="1" id="KW-0812">Transmembrane</keyword>
<protein>
    <submittedName>
        <fullName evidence="2">Uncharacterized protein</fullName>
    </submittedName>
</protein>
<name>A0A218XYH4_PUNGR</name>
<comment type="caution">
    <text evidence="2">The sequence shown here is derived from an EMBL/GenBank/DDBJ whole genome shotgun (WGS) entry which is preliminary data.</text>
</comment>
<reference evidence="3" key="1">
    <citation type="journal article" date="2017" name="Plant J.">
        <title>The pomegranate (Punica granatum L.) genome and the genomics of punicalagin biosynthesis.</title>
        <authorList>
            <person name="Qin G."/>
            <person name="Xu C."/>
            <person name="Ming R."/>
            <person name="Tang H."/>
            <person name="Guyot R."/>
            <person name="Kramer E.M."/>
            <person name="Hu Y."/>
            <person name="Yi X."/>
            <person name="Qi Y."/>
            <person name="Xu X."/>
            <person name="Gao Z."/>
            <person name="Pan H."/>
            <person name="Jian J."/>
            <person name="Tian Y."/>
            <person name="Yue Z."/>
            <person name="Xu Y."/>
        </authorList>
    </citation>
    <scope>NUCLEOTIDE SEQUENCE [LARGE SCALE GENOMIC DNA]</scope>
    <source>
        <strain evidence="3">cv. Dabenzi</strain>
    </source>
</reference>
<keyword evidence="1" id="KW-1133">Transmembrane helix</keyword>